<comment type="caution">
    <text evidence="2">The sequence shown here is derived from an EMBL/GenBank/DDBJ whole genome shotgun (WGS) entry which is preliminary data.</text>
</comment>
<feature type="compositionally biased region" description="Polar residues" evidence="1">
    <location>
        <begin position="58"/>
        <end position="71"/>
    </location>
</feature>
<name>A0ABQ5H6G4_9ASTR</name>
<sequence length="552" mass="60496">MVSALENITPNQAFIKSLSRTLPQVVFLSSFSHLIHIIYMLLTLKGVGFTPQSDNQTPYIKDTSTSPQVVSHPQLPISPINSHVTHTQAPPQSDNQTQHTPPLSPSRESLVDDINQLQDISNLLACISLNNKTTFPHHLTLHPIAHLTSNQVENHVEYCLVNLHPKTNSCFSEEFNKARDTIMLDSVDSTVTYMEVSSLFEGLSDIGSPGVDEVFPPEEQPLPAAASTTADLLGYVLESDFEEDPEEESGEDPADYPVDEGDDGDDKDESSDDDEDDDVDIEEDKEEEEHPALADSTSVAFPAVEHAPSAEETEPFKTDESTATPPTHPAYRVTARMLIRDEPPIPFWFEAEIARLLAIPSPLPLPLSPWSSPLPQIPSPSLLVSPPSPVSPPPLPASLTYPLGYRAVMIRLRAEAPSTSHTLPLPSPIVLLHTRASVAIYEVGKSSSAPTARPDGDFMRDYGFIATLHDEIMRDPERDVGYGITDTWDEMLVGMPRAPATDETKLGGNTTVRDHRVTGSRPQKIDIVDRGPKFDKDTTDIVDSTSESTGTR</sequence>
<feature type="compositionally biased region" description="Polar residues" evidence="1">
    <location>
        <begin position="541"/>
        <end position="552"/>
    </location>
</feature>
<feature type="region of interest" description="Disordered" evidence="1">
    <location>
        <begin position="58"/>
        <end position="108"/>
    </location>
</feature>
<organism evidence="2 3">
    <name type="scientific">Tanacetum coccineum</name>
    <dbReference type="NCBI Taxonomy" id="301880"/>
    <lineage>
        <taxon>Eukaryota</taxon>
        <taxon>Viridiplantae</taxon>
        <taxon>Streptophyta</taxon>
        <taxon>Embryophyta</taxon>
        <taxon>Tracheophyta</taxon>
        <taxon>Spermatophyta</taxon>
        <taxon>Magnoliopsida</taxon>
        <taxon>eudicotyledons</taxon>
        <taxon>Gunneridae</taxon>
        <taxon>Pentapetalae</taxon>
        <taxon>asterids</taxon>
        <taxon>campanulids</taxon>
        <taxon>Asterales</taxon>
        <taxon>Asteraceae</taxon>
        <taxon>Asteroideae</taxon>
        <taxon>Anthemideae</taxon>
        <taxon>Anthemidinae</taxon>
        <taxon>Tanacetum</taxon>
    </lineage>
</organism>
<evidence type="ECO:0000256" key="1">
    <source>
        <dbReference type="SAM" id="MobiDB-lite"/>
    </source>
</evidence>
<feature type="compositionally biased region" description="Basic and acidic residues" evidence="1">
    <location>
        <begin position="526"/>
        <end position="539"/>
    </location>
</feature>
<keyword evidence="3" id="KW-1185">Reference proteome</keyword>
<evidence type="ECO:0000313" key="3">
    <source>
        <dbReference type="Proteomes" id="UP001151760"/>
    </source>
</evidence>
<accession>A0ABQ5H6G4</accession>
<dbReference type="EMBL" id="BQNB010019267">
    <property type="protein sequence ID" value="GJT83480.1"/>
    <property type="molecule type" value="Genomic_DNA"/>
</dbReference>
<proteinExistence type="predicted"/>
<feature type="region of interest" description="Disordered" evidence="1">
    <location>
        <begin position="526"/>
        <end position="552"/>
    </location>
</feature>
<gene>
    <name evidence="2" type="ORF">Tco_1057822</name>
</gene>
<dbReference type="Proteomes" id="UP001151760">
    <property type="component" value="Unassembled WGS sequence"/>
</dbReference>
<evidence type="ECO:0000313" key="2">
    <source>
        <dbReference type="EMBL" id="GJT83480.1"/>
    </source>
</evidence>
<protein>
    <submittedName>
        <fullName evidence="2">Uncharacterized protein</fullName>
    </submittedName>
</protein>
<feature type="region of interest" description="Disordered" evidence="1">
    <location>
        <begin position="240"/>
        <end position="329"/>
    </location>
</feature>
<feature type="compositionally biased region" description="Polar residues" evidence="1">
    <location>
        <begin position="79"/>
        <end position="101"/>
    </location>
</feature>
<feature type="compositionally biased region" description="Acidic residues" evidence="1">
    <location>
        <begin position="240"/>
        <end position="289"/>
    </location>
</feature>
<reference evidence="2" key="1">
    <citation type="journal article" date="2022" name="Int. J. Mol. Sci.">
        <title>Draft Genome of Tanacetum Coccineum: Genomic Comparison of Closely Related Tanacetum-Family Plants.</title>
        <authorList>
            <person name="Yamashiro T."/>
            <person name="Shiraishi A."/>
            <person name="Nakayama K."/>
            <person name="Satake H."/>
        </authorList>
    </citation>
    <scope>NUCLEOTIDE SEQUENCE</scope>
</reference>
<reference evidence="2" key="2">
    <citation type="submission" date="2022-01" db="EMBL/GenBank/DDBJ databases">
        <authorList>
            <person name="Yamashiro T."/>
            <person name="Shiraishi A."/>
            <person name="Satake H."/>
            <person name="Nakayama K."/>
        </authorList>
    </citation>
    <scope>NUCLEOTIDE SEQUENCE</scope>
</reference>